<dbReference type="InterPro" id="IPR000515">
    <property type="entry name" value="MetI-like"/>
</dbReference>
<dbReference type="STRING" id="1121301.SAMN02745912_02186"/>
<dbReference type="SUPFAM" id="SSF161098">
    <property type="entry name" value="MetI-like"/>
    <property type="match status" value="1"/>
</dbReference>
<keyword evidence="5 7" id="KW-1133">Transmembrane helix</keyword>
<dbReference type="Proteomes" id="UP000184465">
    <property type="component" value="Unassembled WGS sequence"/>
</dbReference>
<dbReference type="GO" id="GO:0055085">
    <property type="term" value="P:transmembrane transport"/>
    <property type="evidence" value="ECO:0007669"/>
    <property type="project" value="InterPro"/>
</dbReference>
<reference evidence="10" key="1">
    <citation type="submission" date="2016-11" db="EMBL/GenBank/DDBJ databases">
        <authorList>
            <person name="Varghese N."/>
            <person name="Submissions S."/>
        </authorList>
    </citation>
    <scope>NUCLEOTIDE SEQUENCE [LARGE SCALE GENOMIC DNA]</scope>
    <source>
        <strain evidence="10">DSM 15212 / CIP 107654 / DViRD3</strain>
    </source>
</reference>
<evidence type="ECO:0000256" key="3">
    <source>
        <dbReference type="ARBA" id="ARBA00022475"/>
    </source>
</evidence>
<dbReference type="InterPro" id="IPR035906">
    <property type="entry name" value="MetI-like_sf"/>
</dbReference>
<dbReference type="Gene3D" id="1.10.3720.10">
    <property type="entry name" value="MetI-like"/>
    <property type="match status" value="1"/>
</dbReference>
<feature type="transmembrane region" description="Helical" evidence="7">
    <location>
        <begin position="91"/>
        <end position="110"/>
    </location>
</feature>
<keyword evidence="6 7" id="KW-0472">Membrane</keyword>
<feature type="transmembrane region" description="Helical" evidence="7">
    <location>
        <begin position="27"/>
        <end position="48"/>
    </location>
</feature>
<keyword evidence="9" id="KW-0762">Sugar transport</keyword>
<evidence type="ECO:0000256" key="2">
    <source>
        <dbReference type="ARBA" id="ARBA00022448"/>
    </source>
</evidence>
<dbReference type="RefSeq" id="WP_073149773.1">
    <property type="nucleotide sequence ID" value="NZ_FRAG01000024.1"/>
</dbReference>
<keyword evidence="10" id="KW-1185">Reference proteome</keyword>
<gene>
    <name evidence="9" type="ORF">SAMN02745912_02186</name>
</gene>
<dbReference type="AlphaFoldDB" id="A0A1M6PJ57"/>
<evidence type="ECO:0000256" key="5">
    <source>
        <dbReference type="ARBA" id="ARBA00022989"/>
    </source>
</evidence>
<feature type="transmembrane region" description="Helical" evidence="7">
    <location>
        <begin position="280"/>
        <end position="300"/>
    </location>
</feature>
<evidence type="ECO:0000256" key="7">
    <source>
        <dbReference type="RuleBase" id="RU363032"/>
    </source>
</evidence>
<dbReference type="PANTHER" id="PTHR30193">
    <property type="entry name" value="ABC TRANSPORTER PERMEASE PROTEIN"/>
    <property type="match status" value="1"/>
</dbReference>
<evidence type="ECO:0000259" key="8">
    <source>
        <dbReference type="PROSITE" id="PS50928"/>
    </source>
</evidence>
<evidence type="ECO:0000313" key="9">
    <source>
        <dbReference type="EMBL" id="SHK07934.1"/>
    </source>
</evidence>
<evidence type="ECO:0000256" key="6">
    <source>
        <dbReference type="ARBA" id="ARBA00023136"/>
    </source>
</evidence>
<proteinExistence type="inferred from homology"/>
<feature type="transmembrane region" description="Helical" evidence="7">
    <location>
        <begin position="170"/>
        <end position="193"/>
    </location>
</feature>
<evidence type="ECO:0000256" key="4">
    <source>
        <dbReference type="ARBA" id="ARBA00022692"/>
    </source>
</evidence>
<dbReference type="InterPro" id="IPR051393">
    <property type="entry name" value="ABC_transporter_permease"/>
</dbReference>
<protein>
    <submittedName>
        <fullName evidence="9">Multiple sugar transport system permease protein</fullName>
    </submittedName>
</protein>
<dbReference type="OrthoDB" id="9809173at2"/>
<dbReference type="EMBL" id="FRAG01000024">
    <property type="protein sequence ID" value="SHK07934.1"/>
    <property type="molecule type" value="Genomic_DNA"/>
</dbReference>
<dbReference type="PANTHER" id="PTHR30193:SF37">
    <property type="entry name" value="INNER MEMBRANE ABC TRANSPORTER PERMEASE PROTEIN YCJO"/>
    <property type="match status" value="1"/>
</dbReference>
<comment type="similarity">
    <text evidence="7">Belongs to the binding-protein-dependent transport system permease family.</text>
</comment>
<organism evidence="9 10">
    <name type="scientific">Paramaledivibacter caminithermalis (strain DSM 15212 / CIP 107654 / DViRD3)</name>
    <name type="common">Clostridium caminithermale</name>
    <dbReference type="NCBI Taxonomy" id="1121301"/>
    <lineage>
        <taxon>Bacteria</taxon>
        <taxon>Bacillati</taxon>
        <taxon>Bacillota</taxon>
        <taxon>Clostridia</taxon>
        <taxon>Peptostreptococcales</taxon>
        <taxon>Caminicellaceae</taxon>
        <taxon>Paramaledivibacter</taxon>
    </lineage>
</organism>
<keyword evidence="4 7" id="KW-0812">Transmembrane</keyword>
<sequence>MDSQAVNIKNSKSKKKISNRRKNDIKWAYILILPTVLGITIFYVGAFFQNLFYSFTDMGAFGKWSWIGIDNYKRLIFDPEVRQTLINTLKYTIFSVPCTIIVAIVVAALLNSKIKGIGIYRTLFFLPAVTMPAAIAMVWKWLYNGQFGLVNSLLAKIGINGPAWIADPRFALPAIVVVSVWMSIGFNMVILLAGLQGIPQSYYEAASIDGATPIQQFFKITIPLLSPTIFFISIMALIKAFQTFDLIYLMIGKSSVAMDKTRTIVYLFYKYAFEWYEKGYAAAIAVLIFIIIMIVTIIQLRLQKKWVHYE</sequence>
<name>A0A1M6PJ57_PARC5</name>
<evidence type="ECO:0000256" key="1">
    <source>
        <dbReference type="ARBA" id="ARBA00004651"/>
    </source>
</evidence>
<accession>A0A1M6PJ57</accession>
<keyword evidence="3" id="KW-1003">Cell membrane</keyword>
<evidence type="ECO:0000313" key="10">
    <source>
        <dbReference type="Proteomes" id="UP000184465"/>
    </source>
</evidence>
<feature type="domain" description="ABC transmembrane type-1" evidence="8">
    <location>
        <begin position="85"/>
        <end position="299"/>
    </location>
</feature>
<feature type="transmembrane region" description="Helical" evidence="7">
    <location>
        <begin position="122"/>
        <end position="142"/>
    </location>
</feature>
<keyword evidence="2 7" id="KW-0813">Transport</keyword>
<comment type="subcellular location">
    <subcellularLocation>
        <location evidence="1 7">Cell membrane</location>
        <topology evidence="1 7">Multi-pass membrane protein</topology>
    </subcellularLocation>
</comment>
<dbReference type="GO" id="GO:0005886">
    <property type="term" value="C:plasma membrane"/>
    <property type="evidence" value="ECO:0007669"/>
    <property type="project" value="UniProtKB-SubCell"/>
</dbReference>
<dbReference type="CDD" id="cd06261">
    <property type="entry name" value="TM_PBP2"/>
    <property type="match status" value="1"/>
</dbReference>
<dbReference type="Pfam" id="PF00528">
    <property type="entry name" value="BPD_transp_1"/>
    <property type="match status" value="1"/>
</dbReference>
<dbReference type="PROSITE" id="PS50928">
    <property type="entry name" value="ABC_TM1"/>
    <property type="match status" value="1"/>
</dbReference>